<feature type="domain" description="Arrestin C-terminal-like" evidence="1">
    <location>
        <begin position="174"/>
        <end position="313"/>
    </location>
</feature>
<dbReference type="Pfam" id="PF02752">
    <property type="entry name" value="Arrestin_C"/>
    <property type="match status" value="1"/>
</dbReference>
<reference evidence="2 3" key="1">
    <citation type="submission" date="2016-11" db="EMBL/GenBank/DDBJ databases">
        <title>The macronuclear genome of Stentor coeruleus: a giant cell with tiny introns.</title>
        <authorList>
            <person name="Slabodnick M."/>
            <person name="Ruby J.G."/>
            <person name="Reiff S.B."/>
            <person name="Swart E.C."/>
            <person name="Gosai S."/>
            <person name="Prabakaran S."/>
            <person name="Witkowska E."/>
            <person name="Larue G.E."/>
            <person name="Fisher S."/>
            <person name="Freeman R.M."/>
            <person name="Gunawardena J."/>
            <person name="Chu W."/>
            <person name="Stover N.A."/>
            <person name="Gregory B.D."/>
            <person name="Nowacki M."/>
            <person name="Derisi J."/>
            <person name="Roy S.W."/>
            <person name="Marshall W.F."/>
            <person name="Sood P."/>
        </authorList>
    </citation>
    <scope>NUCLEOTIDE SEQUENCE [LARGE SCALE GENOMIC DNA]</scope>
    <source>
        <strain evidence="2">WM001</strain>
    </source>
</reference>
<dbReference type="InterPro" id="IPR014752">
    <property type="entry name" value="Arrestin-like_C"/>
</dbReference>
<evidence type="ECO:0000313" key="2">
    <source>
        <dbReference type="EMBL" id="OMJ82328.1"/>
    </source>
</evidence>
<sequence>MGVKSTKYNRIGGLHLELTRYVFLCGDIIEGIIHFSLSEEIPPSILEFQFKGKEKTRWQKVIAGNTPSTNEYFGEVYECKVKYEVMKWDHSILPGAYSIPFTFKTQESVAGSFQFIYYKNYGYIYYAISAKLYNEKECLKGKTNVYMINIPTTLNQNVSLAKNVKLVNWCCSKKGNLDFALKLSKDTFFDNEPIEFFVDIDNTNGSLAVNKLAARLSYRIRMMNNSHSDYMTKINFSKKKYLVHVNPGEKLSDSEAVKFSMDLGFISNDIANLHSVQAIIIQCGFFLEVEIITNATCTCYEKKNIIKLPIVIVPALTTGPKVQPKAIVQPPGWNPNVYDAVNLEFDPKYEVGGPEEDPSEDKDGNIPIYRNLLKKKDSEI</sequence>
<dbReference type="Gene3D" id="2.60.40.640">
    <property type="match status" value="2"/>
</dbReference>
<evidence type="ECO:0000259" key="1">
    <source>
        <dbReference type="Pfam" id="PF02752"/>
    </source>
</evidence>
<dbReference type="InterPro" id="IPR014756">
    <property type="entry name" value="Ig_E-set"/>
</dbReference>
<dbReference type="OrthoDB" id="289830at2759"/>
<dbReference type="AlphaFoldDB" id="A0A1R2C003"/>
<dbReference type="InterPro" id="IPR050357">
    <property type="entry name" value="Arrestin_domain-protein"/>
</dbReference>
<accession>A0A1R2C003</accession>
<dbReference type="PANTHER" id="PTHR11188:SF17">
    <property type="entry name" value="FI21816P1"/>
    <property type="match status" value="1"/>
</dbReference>
<dbReference type="Proteomes" id="UP000187209">
    <property type="component" value="Unassembled WGS sequence"/>
</dbReference>
<evidence type="ECO:0000313" key="3">
    <source>
        <dbReference type="Proteomes" id="UP000187209"/>
    </source>
</evidence>
<proteinExistence type="predicted"/>
<dbReference type="GO" id="GO:0005737">
    <property type="term" value="C:cytoplasm"/>
    <property type="evidence" value="ECO:0007669"/>
    <property type="project" value="TreeGrafter"/>
</dbReference>
<gene>
    <name evidence="2" type="ORF">SteCoe_16987</name>
</gene>
<comment type="caution">
    <text evidence="2">The sequence shown here is derived from an EMBL/GenBank/DDBJ whole genome shotgun (WGS) entry which is preliminary data.</text>
</comment>
<name>A0A1R2C003_9CILI</name>
<dbReference type="PANTHER" id="PTHR11188">
    <property type="entry name" value="ARRESTIN DOMAIN CONTAINING PROTEIN"/>
    <property type="match status" value="1"/>
</dbReference>
<keyword evidence="3" id="KW-1185">Reference proteome</keyword>
<dbReference type="SUPFAM" id="SSF81296">
    <property type="entry name" value="E set domains"/>
    <property type="match status" value="1"/>
</dbReference>
<protein>
    <recommendedName>
        <fullName evidence="1">Arrestin C-terminal-like domain-containing protein</fullName>
    </recommendedName>
</protein>
<dbReference type="EMBL" id="MPUH01000344">
    <property type="protein sequence ID" value="OMJ82328.1"/>
    <property type="molecule type" value="Genomic_DNA"/>
</dbReference>
<dbReference type="InterPro" id="IPR011022">
    <property type="entry name" value="Arrestin_C-like"/>
</dbReference>
<organism evidence="2 3">
    <name type="scientific">Stentor coeruleus</name>
    <dbReference type="NCBI Taxonomy" id="5963"/>
    <lineage>
        <taxon>Eukaryota</taxon>
        <taxon>Sar</taxon>
        <taxon>Alveolata</taxon>
        <taxon>Ciliophora</taxon>
        <taxon>Postciliodesmatophora</taxon>
        <taxon>Heterotrichea</taxon>
        <taxon>Heterotrichida</taxon>
        <taxon>Stentoridae</taxon>
        <taxon>Stentor</taxon>
    </lineage>
</organism>
<dbReference type="GO" id="GO:0015031">
    <property type="term" value="P:protein transport"/>
    <property type="evidence" value="ECO:0007669"/>
    <property type="project" value="TreeGrafter"/>
</dbReference>